<comment type="caution">
    <text evidence="1">The sequence shown here is derived from an EMBL/GenBank/DDBJ whole genome shotgun (WGS) entry which is preliminary data.</text>
</comment>
<evidence type="ECO:0000313" key="1">
    <source>
        <dbReference type="EMBL" id="KRZ16218.1"/>
    </source>
</evidence>
<reference evidence="1 2" key="1">
    <citation type="submission" date="2015-01" db="EMBL/GenBank/DDBJ databases">
        <title>Evolution of Trichinella species and genotypes.</title>
        <authorList>
            <person name="Korhonen P.K."/>
            <person name="Edoardo P."/>
            <person name="Giuseppe L.R."/>
            <person name="Gasser R.B."/>
        </authorList>
    </citation>
    <scope>NUCLEOTIDE SEQUENCE [LARGE SCALE GENOMIC DNA]</scope>
    <source>
        <strain evidence="1">ISS1029</strain>
    </source>
</reference>
<protein>
    <submittedName>
        <fullName evidence="1">Uncharacterized protein</fullName>
    </submittedName>
</protein>
<dbReference type="Proteomes" id="UP000055024">
    <property type="component" value="Unassembled WGS sequence"/>
</dbReference>
<accession>A0A0V1I003</accession>
<organism evidence="1 2">
    <name type="scientific">Trichinella zimbabwensis</name>
    <dbReference type="NCBI Taxonomy" id="268475"/>
    <lineage>
        <taxon>Eukaryota</taxon>
        <taxon>Metazoa</taxon>
        <taxon>Ecdysozoa</taxon>
        <taxon>Nematoda</taxon>
        <taxon>Enoplea</taxon>
        <taxon>Dorylaimia</taxon>
        <taxon>Trichinellida</taxon>
        <taxon>Trichinellidae</taxon>
        <taxon>Trichinella</taxon>
    </lineage>
</organism>
<dbReference type="EMBL" id="JYDP01000013">
    <property type="protein sequence ID" value="KRZ16218.1"/>
    <property type="molecule type" value="Genomic_DNA"/>
</dbReference>
<proteinExistence type="predicted"/>
<gene>
    <name evidence="1" type="ORF">T11_13909</name>
</gene>
<name>A0A0V1I003_9BILA</name>
<dbReference type="AlphaFoldDB" id="A0A0V1I003"/>
<keyword evidence="2" id="KW-1185">Reference proteome</keyword>
<evidence type="ECO:0000313" key="2">
    <source>
        <dbReference type="Proteomes" id="UP000055024"/>
    </source>
</evidence>
<sequence>MCWAPRKTPLTTAGPSFPGKSLIKALSLRNDKPSMASINQRPPIEKEIANITHLLDSTKPFSNLYLRESSRKAI</sequence>